<organism evidence="1 2">
    <name type="scientific">Arctium lappa</name>
    <name type="common">Greater burdock</name>
    <name type="synonym">Lappa major</name>
    <dbReference type="NCBI Taxonomy" id="4217"/>
    <lineage>
        <taxon>Eukaryota</taxon>
        <taxon>Viridiplantae</taxon>
        <taxon>Streptophyta</taxon>
        <taxon>Embryophyta</taxon>
        <taxon>Tracheophyta</taxon>
        <taxon>Spermatophyta</taxon>
        <taxon>Magnoliopsida</taxon>
        <taxon>eudicotyledons</taxon>
        <taxon>Gunneridae</taxon>
        <taxon>Pentapetalae</taxon>
        <taxon>asterids</taxon>
        <taxon>campanulids</taxon>
        <taxon>Asterales</taxon>
        <taxon>Asteraceae</taxon>
        <taxon>Carduoideae</taxon>
        <taxon>Cardueae</taxon>
        <taxon>Arctiinae</taxon>
        <taxon>Arctium</taxon>
    </lineage>
</organism>
<keyword evidence="2" id="KW-1185">Reference proteome</keyword>
<accession>A0ACB8Z914</accession>
<reference evidence="1 2" key="2">
    <citation type="journal article" date="2022" name="Mol. Ecol. Resour.">
        <title>The genomes of chicory, endive, great burdock and yacon provide insights into Asteraceae paleo-polyploidization history and plant inulin production.</title>
        <authorList>
            <person name="Fan W."/>
            <person name="Wang S."/>
            <person name="Wang H."/>
            <person name="Wang A."/>
            <person name="Jiang F."/>
            <person name="Liu H."/>
            <person name="Zhao H."/>
            <person name="Xu D."/>
            <person name="Zhang Y."/>
        </authorList>
    </citation>
    <scope>NUCLEOTIDE SEQUENCE [LARGE SCALE GENOMIC DNA]</scope>
    <source>
        <strain evidence="2">cv. Niubang</strain>
    </source>
</reference>
<name>A0ACB8Z914_ARCLA</name>
<evidence type="ECO:0000313" key="1">
    <source>
        <dbReference type="EMBL" id="KAI3692665.1"/>
    </source>
</evidence>
<protein>
    <submittedName>
        <fullName evidence="1">Uncharacterized protein</fullName>
    </submittedName>
</protein>
<evidence type="ECO:0000313" key="2">
    <source>
        <dbReference type="Proteomes" id="UP001055879"/>
    </source>
</evidence>
<dbReference type="Proteomes" id="UP001055879">
    <property type="component" value="Linkage Group LG11"/>
</dbReference>
<sequence length="585" mass="63988">MGLVIVQWSYTQNYKKLLYLLAEVCYLFRSKCDVLSTNNPILPWRMIAVALITITFLLDFGVAELPPNYTFVHEATDAPRISFYDYIVIGGGTTGIPLAATLSANATVLLLERGGSPYTNINVTQEANFGTYFFDTSPDSPSQRFVVEGVINARPRVLGGGTAINAGFYSRGEEQFHIEAGLTDADLIEESYQFAESVMVFRPVLGGWQTALRASLLEAGVTPDNGYTFQHLVGTKTGGIIFDPNGTRHTAADLLQYANPEGLSVLLHASVHKVLFKTKAGESTPVAFGVAFEDSFGNMHRAFLKGGEKDEIIVSAGALGSPQLLMLSGIGPREQLEALKIKVVLDQPLVGKNMSDNPLNGFFVPALVDVEASLVQNVGITDFGSYIEESGGINLLLANSSTYLGYDYKRGGFIYEKTNGPVSVGELKIENRDPADNPNVTFNYFSAPEDIEKCVNGLQIILRAIQTEAFANYKYPNMTTQDILDLNAKLPYNQNPNNRTFSSFEQYCKDSVTTIWHYHGGCQVGKVVDYEHKVIGVDGLRVMDGSTFLNSPGTNPQASLMMLGRYMGVTMLAQRFAVEKAYADI</sequence>
<comment type="caution">
    <text evidence="1">The sequence shown here is derived from an EMBL/GenBank/DDBJ whole genome shotgun (WGS) entry which is preliminary data.</text>
</comment>
<gene>
    <name evidence="1" type="ORF">L6452_32486</name>
</gene>
<dbReference type="EMBL" id="CM042057">
    <property type="protein sequence ID" value="KAI3692665.1"/>
    <property type="molecule type" value="Genomic_DNA"/>
</dbReference>
<reference evidence="2" key="1">
    <citation type="journal article" date="2022" name="Mol. Ecol. Resour.">
        <title>The genomes of chicory, endive, great burdock and yacon provide insights into Asteraceae palaeo-polyploidization history and plant inulin production.</title>
        <authorList>
            <person name="Fan W."/>
            <person name="Wang S."/>
            <person name="Wang H."/>
            <person name="Wang A."/>
            <person name="Jiang F."/>
            <person name="Liu H."/>
            <person name="Zhao H."/>
            <person name="Xu D."/>
            <person name="Zhang Y."/>
        </authorList>
    </citation>
    <scope>NUCLEOTIDE SEQUENCE [LARGE SCALE GENOMIC DNA]</scope>
    <source>
        <strain evidence="2">cv. Niubang</strain>
    </source>
</reference>
<proteinExistence type="predicted"/>